<accession>A0A806JYV5</accession>
<feature type="coiled-coil region" evidence="1">
    <location>
        <begin position="232"/>
        <end position="259"/>
    </location>
</feature>
<dbReference type="InterPro" id="IPR003018">
    <property type="entry name" value="GAF"/>
</dbReference>
<dbReference type="PANTHER" id="PTHR45138">
    <property type="entry name" value="REGULATORY COMPONENTS OF SENSORY TRANSDUCTION SYSTEM"/>
    <property type="match status" value="1"/>
</dbReference>
<dbReference type="PANTHER" id="PTHR45138:SF9">
    <property type="entry name" value="DIGUANYLATE CYCLASE DGCM-RELATED"/>
    <property type="match status" value="1"/>
</dbReference>
<dbReference type="CDD" id="cd01949">
    <property type="entry name" value="GGDEF"/>
    <property type="match status" value="1"/>
</dbReference>
<dbReference type="SUPFAM" id="SSF55073">
    <property type="entry name" value="Nucleotide cyclase"/>
    <property type="match status" value="1"/>
</dbReference>
<keyword evidence="2" id="KW-0472">Membrane</keyword>
<dbReference type="FunFam" id="3.30.70.270:FF:000001">
    <property type="entry name" value="Diguanylate cyclase domain protein"/>
    <property type="match status" value="1"/>
</dbReference>
<dbReference type="InterPro" id="IPR029787">
    <property type="entry name" value="Nucleotide_cyclase"/>
</dbReference>
<evidence type="ECO:0000313" key="4">
    <source>
        <dbReference type="EMBL" id="AGS51782.1"/>
    </source>
</evidence>
<dbReference type="Pfam" id="PF13426">
    <property type="entry name" value="PAS_9"/>
    <property type="match status" value="2"/>
</dbReference>
<dbReference type="GO" id="GO:0005886">
    <property type="term" value="C:plasma membrane"/>
    <property type="evidence" value="ECO:0007669"/>
    <property type="project" value="TreeGrafter"/>
</dbReference>
<dbReference type="GO" id="GO:0043709">
    <property type="term" value="P:cell adhesion involved in single-species biofilm formation"/>
    <property type="evidence" value="ECO:0007669"/>
    <property type="project" value="TreeGrafter"/>
</dbReference>
<keyword evidence="2" id="KW-1133">Transmembrane helix</keyword>
<organism evidence="4">
    <name type="scientific">uncultured bacterium contig00046</name>
    <dbReference type="NCBI Taxonomy" id="1181532"/>
    <lineage>
        <taxon>Bacteria</taxon>
        <taxon>environmental samples</taxon>
    </lineage>
</organism>
<dbReference type="Gene3D" id="3.30.450.20">
    <property type="entry name" value="PAS domain"/>
    <property type="match status" value="2"/>
</dbReference>
<keyword evidence="2" id="KW-0812">Transmembrane</keyword>
<dbReference type="NCBIfam" id="TIGR00229">
    <property type="entry name" value="sensory_box"/>
    <property type="match status" value="1"/>
</dbReference>
<feature type="domain" description="GGDEF" evidence="3">
    <location>
        <begin position="714"/>
        <end position="851"/>
    </location>
</feature>
<dbReference type="InterPro" id="IPR043128">
    <property type="entry name" value="Rev_trsase/Diguanyl_cyclase"/>
</dbReference>
<dbReference type="SMART" id="SM00267">
    <property type="entry name" value="GGDEF"/>
    <property type="match status" value="1"/>
</dbReference>
<feature type="transmembrane region" description="Helical" evidence="2">
    <location>
        <begin position="163"/>
        <end position="186"/>
    </location>
</feature>
<sequence>MFSVFYTYQKRIEAEHKKNAIVASKIIASSINGETLDHYLQTLERDEKYEHTLSLLKGLHKLTEMTYVYITRPVPEGEIFIFDTDEKEPFGLGKIEAWGEDNYDMGILDKLLRGEQVEPNISTTRWGWLLTVREPILRADGSVAGYANIDIDINQLLQERRTIFIWLGCIIAVILVISFTLNFYMIRKFVILPMRLLIKGMAAYNPSTALPRFFGKAKLNPSYEFKVLEHAIIDMDLRIKNALAKLKEAEEQSALMLDSGPLCCQLWDSNLKIIDCNEAAVLFYGLSSKKEFIENFYKFSPEYQPDGQNSEEKGKMYVKKAFETGRCFFGWMHQTLDGIPIPAEVTLVRVKYKDGYVVAGYTRDLREYKWMMGEIEQRSNLLQTLNQVSKIMLQSHTEIFGKDLHHSMDIMAKTMGADRMYIWKNYTKNGKLYCHQIYEWSEGAESQKDFELAVETEYNDIVPGWEERLSQGRCINGIVREMSEYEKAALMPQGILSILIVPIFLKNQFWGFVGFDDCHNERVFSAEDEMILRSASQLIANALIRNEEEQKAHEAEERTKLMLDATPLCCQLWGENFRFIDCNNAAVSLFGFKSKEEHNGRFSEISPEYQPDGQRSDEKSKAYMKRAFDGEHCVFDWMHQTIDGTPIPAEVTLVRVKYKNDYIVASYVRDLREIKSLEEKAEQVYYDPLTGIYNRRYLDESLSRLIKTLSRSGGVLSLMMIDIDWFKRYNDTYGHGEGDNCLKKVSETISKTLSRDSDFIARYGGEEFTVVLPNTDEAGACIIAGKLLENVRKANIPHSKSDIAKYVTISIGVTTGIVSYKQSGNDYIKRADEMLYKSKQSGRNRYLFAKLG</sequence>
<dbReference type="EMBL" id="JQ844170">
    <property type="protein sequence ID" value="AGS51782.1"/>
    <property type="molecule type" value="Genomic_DNA"/>
</dbReference>
<dbReference type="GO" id="GO:0052621">
    <property type="term" value="F:diguanylate cyclase activity"/>
    <property type="evidence" value="ECO:0007669"/>
    <property type="project" value="TreeGrafter"/>
</dbReference>
<dbReference type="AlphaFoldDB" id="A0A806JYV5"/>
<evidence type="ECO:0000256" key="1">
    <source>
        <dbReference type="SAM" id="Coils"/>
    </source>
</evidence>
<dbReference type="Gene3D" id="3.30.450.40">
    <property type="match status" value="1"/>
</dbReference>
<dbReference type="NCBIfam" id="TIGR00254">
    <property type="entry name" value="GGDEF"/>
    <property type="match status" value="1"/>
</dbReference>
<dbReference type="SUPFAM" id="SSF55781">
    <property type="entry name" value="GAF domain-like"/>
    <property type="match status" value="1"/>
</dbReference>
<dbReference type="InterPro" id="IPR050469">
    <property type="entry name" value="Diguanylate_Cyclase"/>
</dbReference>
<dbReference type="SMART" id="SM00065">
    <property type="entry name" value="GAF"/>
    <property type="match status" value="1"/>
</dbReference>
<dbReference type="InterPro" id="IPR000014">
    <property type="entry name" value="PAS"/>
</dbReference>
<name>A0A806JYV5_9BACT</name>
<evidence type="ECO:0000259" key="3">
    <source>
        <dbReference type="PROSITE" id="PS50887"/>
    </source>
</evidence>
<dbReference type="SUPFAM" id="SSF55785">
    <property type="entry name" value="PYP-like sensor domain (PAS domain)"/>
    <property type="match status" value="2"/>
</dbReference>
<protein>
    <submittedName>
        <fullName evidence="4">Response regulator receiver domain protein (CheY-like)</fullName>
    </submittedName>
</protein>
<dbReference type="GO" id="GO:1902201">
    <property type="term" value="P:negative regulation of bacterial-type flagellum-dependent cell motility"/>
    <property type="evidence" value="ECO:0007669"/>
    <property type="project" value="TreeGrafter"/>
</dbReference>
<dbReference type="InterPro" id="IPR029016">
    <property type="entry name" value="GAF-like_dom_sf"/>
</dbReference>
<dbReference type="Pfam" id="PF01590">
    <property type="entry name" value="GAF"/>
    <property type="match status" value="1"/>
</dbReference>
<dbReference type="Gene3D" id="3.30.70.270">
    <property type="match status" value="1"/>
</dbReference>
<dbReference type="PROSITE" id="PS50887">
    <property type="entry name" value="GGDEF"/>
    <property type="match status" value="1"/>
</dbReference>
<dbReference type="Pfam" id="PF00990">
    <property type="entry name" value="GGDEF"/>
    <property type="match status" value="1"/>
</dbReference>
<keyword evidence="1" id="KW-0175">Coiled coil</keyword>
<proteinExistence type="predicted"/>
<dbReference type="InterPro" id="IPR000160">
    <property type="entry name" value="GGDEF_dom"/>
</dbReference>
<dbReference type="InterPro" id="IPR035965">
    <property type="entry name" value="PAS-like_dom_sf"/>
</dbReference>
<evidence type="ECO:0000256" key="2">
    <source>
        <dbReference type="SAM" id="Phobius"/>
    </source>
</evidence>
<reference evidence="4" key="1">
    <citation type="submission" date="2012-03" db="EMBL/GenBank/DDBJ databases">
        <title>Functional metagenomics reveals considerable lignocellulase gene clusters in the gut microbiome of a wood-feeding higher termite.</title>
        <authorList>
            <person name="Liu N."/>
        </authorList>
    </citation>
    <scope>NUCLEOTIDE SEQUENCE</scope>
</reference>